<evidence type="ECO:0008006" key="4">
    <source>
        <dbReference type="Google" id="ProtNLM"/>
    </source>
</evidence>
<reference evidence="2 3" key="1">
    <citation type="submission" date="2019-03" db="EMBL/GenBank/DDBJ databases">
        <title>Genomic Encyclopedia of Type Strains, Phase IV (KMG-IV): sequencing the most valuable type-strain genomes for metagenomic binning, comparative biology and taxonomic classification.</title>
        <authorList>
            <person name="Goeker M."/>
        </authorList>
    </citation>
    <scope>NUCLEOTIDE SEQUENCE [LARGE SCALE GENOMIC DNA]</scope>
    <source>
        <strain evidence="2 3">DSM 104836</strain>
    </source>
</reference>
<dbReference type="EMBL" id="SLZU01000020">
    <property type="protein sequence ID" value="TCS59675.1"/>
    <property type="molecule type" value="Genomic_DNA"/>
</dbReference>
<keyword evidence="1" id="KW-0732">Signal</keyword>
<proteinExistence type="predicted"/>
<gene>
    <name evidence="2" type="ORF">EDD52_12046</name>
</gene>
<keyword evidence="3" id="KW-1185">Reference proteome</keyword>
<comment type="caution">
    <text evidence="2">The sequence shown here is derived from an EMBL/GenBank/DDBJ whole genome shotgun (WGS) entry which is preliminary data.</text>
</comment>
<sequence length="197" mass="20814">MDVSLNKPFMALLAALMLAACGGTFNGGSGSGSAQRSTVERGQVLPFGEVGILCGVPDKELGQAIAKHPDNGRGYVLYDSRPGSTAPHSFFVTGFKDRCARQVTGALVLFGSPSMHEQLRYGLPAKSQPVSATDDAYEALKSRICGAARGAPCGSRIDRMENSTVFVTIYGNFTSNPTWLELLLHDGALVAQGMKGR</sequence>
<evidence type="ECO:0000313" key="3">
    <source>
        <dbReference type="Proteomes" id="UP000295696"/>
    </source>
</evidence>
<feature type="signal peptide" evidence="1">
    <location>
        <begin position="1"/>
        <end position="22"/>
    </location>
</feature>
<evidence type="ECO:0000256" key="1">
    <source>
        <dbReference type="SAM" id="SignalP"/>
    </source>
</evidence>
<dbReference type="Proteomes" id="UP000295696">
    <property type="component" value="Unassembled WGS sequence"/>
</dbReference>
<dbReference type="AlphaFoldDB" id="A0A4R3J3D0"/>
<organism evidence="2 3">
    <name type="scientific">Primorskyibacter sedentarius</name>
    <dbReference type="NCBI Taxonomy" id="745311"/>
    <lineage>
        <taxon>Bacteria</taxon>
        <taxon>Pseudomonadati</taxon>
        <taxon>Pseudomonadota</taxon>
        <taxon>Alphaproteobacteria</taxon>
        <taxon>Rhodobacterales</taxon>
        <taxon>Roseobacteraceae</taxon>
        <taxon>Primorskyibacter</taxon>
    </lineage>
</organism>
<dbReference type="PROSITE" id="PS51257">
    <property type="entry name" value="PROKAR_LIPOPROTEIN"/>
    <property type="match status" value="1"/>
</dbReference>
<protein>
    <recommendedName>
        <fullName evidence="4">Lipoprotein</fullName>
    </recommendedName>
</protein>
<accession>A0A4R3J3D0</accession>
<evidence type="ECO:0000313" key="2">
    <source>
        <dbReference type="EMBL" id="TCS59675.1"/>
    </source>
</evidence>
<name>A0A4R3J3D0_9RHOB</name>
<feature type="chain" id="PRO_5020256154" description="Lipoprotein" evidence="1">
    <location>
        <begin position="23"/>
        <end position="197"/>
    </location>
</feature>